<dbReference type="Pfam" id="PF08241">
    <property type="entry name" value="Methyltransf_11"/>
    <property type="match status" value="1"/>
</dbReference>
<keyword evidence="3" id="KW-0489">Methyltransferase</keyword>
<dbReference type="PANTHER" id="PTHR44068:SF11">
    <property type="entry name" value="GERANYL DIPHOSPHATE 2-C-METHYLTRANSFERASE"/>
    <property type="match status" value="1"/>
</dbReference>
<dbReference type="Proteomes" id="UP000593765">
    <property type="component" value="Chromosome"/>
</dbReference>
<dbReference type="KEGG" id="hbs:IPV69_02405"/>
<accession>A0A7M2WXP4</accession>
<gene>
    <name evidence="3" type="ORF">IPV69_02405</name>
</gene>
<evidence type="ECO:0000313" key="3">
    <source>
        <dbReference type="EMBL" id="QOV90246.1"/>
    </source>
</evidence>
<keyword evidence="4" id="KW-1185">Reference proteome</keyword>
<dbReference type="InterPro" id="IPR050447">
    <property type="entry name" value="Erg6_SMT_methyltransf"/>
</dbReference>
<reference evidence="3 4" key="1">
    <citation type="submission" date="2020-10" db="EMBL/GenBank/DDBJ databases">
        <title>Wide distribution of Phycisphaera-like planctomycetes from WD2101 soil group in peatlands and genome analysis of the first cultivated representative.</title>
        <authorList>
            <person name="Dedysh S.N."/>
            <person name="Beletsky A.V."/>
            <person name="Ivanova A."/>
            <person name="Kulichevskaya I.S."/>
            <person name="Suzina N.E."/>
            <person name="Philippov D.A."/>
            <person name="Rakitin A.L."/>
            <person name="Mardanov A.V."/>
            <person name="Ravin N.V."/>
        </authorList>
    </citation>
    <scope>NUCLEOTIDE SEQUENCE [LARGE SCALE GENOMIC DNA]</scope>
    <source>
        <strain evidence="3 4">M1803</strain>
    </source>
</reference>
<dbReference type="InterPro" id="IPR013216">
    <property type="entry name" value="Methyltransf_11"/>
</dbReference>
<dbReference type="CDD" id="cd02440">
    <property type="entry name" value="AdoMet_MTases"/>
    <property type="match status" value="1"/>
</dbReference>
<feature type="domain" description="Methyltransferase type 11" evidence="2">
    <location>
        <begin position="63"/>
        <end position="159"/>
    </location>
</feature>
<dbReference type="SUPFAM" id="SSF53335">
    <property type="entry name" value="S-adenosyl-L-methionine-dependent methyltransferases"/>
    <property type="match status" value="1"/>
</dbReference>
<dbReference type="RefSeq" id="WP_206293322.1">
    <property type="nucleotide sequence ID" value="NZ_CP063458.1"/>
</dbReference>
<name>A0A7M2WXP4_9BACT</name>
<evidence type="ECO:0000313" key="4">
    <source>
        <dbReference type="Proteomes" id="UP000593765"/>
    </source>
</evidence>
<dbReference type="InterPro" id="IPR029063">
    <property type="entry name" value="SAM-dependent_MTases_sf"/>
</dbReference>
<proteinExistence type="predicted"/>
<dbReference type="PANTHER" id="PTHR44068">
    <property type="entry name" value="ZGC:194242"/>
    <property type="match status" value="1"/>
</dbReference>
<protein>
    <submittedName>
        <fullName evidence="3">Class I SAM-dependent methyltransferase</fullName>
    </submittedName>
</protein>
<organism evidence="3 4">
    <name type="scientific">Humisphaera borealis</name>
    <dbReference type="NCBI Taxonomy" id="2807512"/>
    <lineage>
        <taxon>Bacteria</taxon>
        <taxon>Pseudomonadati</taxon>
        <taxon>Planctomycetota</taxon>
        <taxon>Phycisphaerae</taxon>
        <taxon>Tepidisphaerales</taxon>
        <taxon>Tepidisphaeraceae</taxon>
        <taxon>Humisphaera</taxon>
    </lineage>
</organism>
<sequence>MGQSAPLEPAAPSGYVEDGAFDNEEVYRAWASDYYSPLTQRLYDRSVHRMLQQLAPPPGGMVLDAGCGTGVHSVRAARAGFRVQGVDVSRVALSIALQNAREEGVAERIRYSRADLTRLPFADASFDAVFSWGVVVHIPDVDLAVRELVRVLKPGSRIALQVTNHRAIDNVVEGAVRKVLGRNVGRSRSEYGVGWWCQMFGGLMWNWQMNIGATIRCLDRNNCRLVHRGAVEYTEWQRHMPALPRKLTLRWNDLYNRLRLPAAIASTNLLVFEKSR</sequence>
<dbReference type="GO" id="GO:0032259">
    <property type="term" value="P:methylation"/>
    <property type="evidence" value="ECO:0007669"/>
    <property type="project" value="UniProtKB-KW"/>
</dbReference>
<evidence type="ECO:0000256" key="1">
    <source>
        <dbReference type="ARBA" id="ARBA00022679"/>
    </source>
</evidence>
<dbReference type="Gene3D" id="3.40.50.150">
    <property type="entry name" value="Vaccinia Virus protein VP39"/>
    <property type="match status" value="1"/>
</dbReference>
<dbReference type="EMBL" id="CP063458">
    <property type="protein sequence ID" value="QOV90246.1"/>
    <property type="molecule type" value="Genomic_DNA"/>
</dbReference>
<evidence type="ECO:0000259" key="2">
    <source>
        <dbReference type="Pfam" id="PF08241"/>
    </source>
</evidence>
<dbReference type="AlphaFoldDB" id="A0A7M2WXP4"/>
<dbReference type="GO" id="GO:0008757">
    <property type="term" value="F:S-adenosylmethionine-dependent methyltransferase activity"/>
    <property type="evidence" value="ECO:0007669"/>
    <property type="project" value="InterPro"/>
</dbReference>
<keyword evidence="1" id="KW-0808">Transferase</keyword>